<organism evidence="1 2">
    <name type="scientific">Chlorella sorokiniana</name>
    <name type="common">Freshwater green alga</name>
    <dbReference type="NCBI Taxonomy" id="3076"/>
    <lineage>
        <taxon>Eukaryota</taxon>
        <taxon>Viridiplantae</taxon>
        <taxon>Chlorophyta</taxon>
        <taxon>core chlorophytes</taxon>
        <taxon>Trebouxiophyceae</taxon>
        <taxon>Chlorellales</taxon>
        <taxon>Chlorellaceae</taxon>
        <taxon>Chlorella clade</taxon>
        <taxon>Chlorella</taxon>
    </lineage>
</organism>
<protein>
    <recommendedName>
        <fullName evidence="3">Excitatory amino acid transporter 1</fullName>
    </recommendedName>
</protein>
<evidence type="ECO:0000313" key="1">
    <source>
        <dbReference type="EMBL" id="PRW20745.1"/>
    </source>
</evidence>
<gene>
    <name evidence="1" type="ORF">C2E21_8719</name>
</gene>
<dbReference type="PANTHER" id="PTHR36052:SF1">
    <property type="entry name" value="EXCITATORY AMINO ACID TRANSPORTER"/>
    <property type="match status" value="1"/>
</dbReference>
<dbReference type="STRING" id="3076.A0A2P6TDM5"/>
<name>A0A2P6TDM5_CHLSO</name>
<reference evidence="1 2" key="1">
    <citation type="journal article" date="2018" name="Plant J.">
        <title>Genome sequences of Chlorella sorokiniana UTEX 1602 and Micractinium conductrix SAG 241.80: implications to maltose excretion by a green alga.</title>
        <authorList>
            <person name="Arriola M.B."/>
            <person name="Velmurugan N."/>
            <person name="Zhang Y."/>
            <person name="Plunkett M.H."/>
            <person name="Hondzo H."/>
            <person name="Barney B.M."/>
        </authorList>
    </citation>
    <scope>NUCLEOTIDE SEQUENCE [LARGE SCALE GENOMIC DNA]</scope>
    <source>
        <strain evidence="2">UTEX 1602</strain>
    </source>
</reference>
<dbReference type="EMBL" id="LHPG02000022">
    <property type="protein sequence ID" value="PRW20745.1"/>
    <property type="molecule type" value="Genomic_DNA"/>
</dbReference>
<sequence>MPASAPLFGAVLGVGVQLYVNAVRKLPLMRDPWLHVLWAGAGASFGTWLVSFEERTEKDLAELLRKREEANKHLQQ</sequence>
<accession>A0A2P6TDM5</accession>
<dbReference type="AlphaFoldDB" id="A0A2P6TDM5"/>
<dbReference type="OrthoDB" id="523796at2759"/>
<comment type="caution">
    <text evidence="1">The sequence shown here is derived from an EMBL/GenBank/DDBJ whole genome shotgun (WGS) entry which is preliminary data.</text>
</comment>
<proteinExistence type="predicted"/>
<keyword evidence="2" id="KW-1185">Reference proteome</keyword>
<evidence type="ECO:0008006" key="3">
    <source>
        <dbReference type="Google" id="ProtNLM"/>
    </source>
</evidence>
<dbReference type="PANTHER" id="PTHR36052">
    <property type="entry name" value="EXCITATORY AMINO ACID TRANSPORTER"/>
    <property type="match status" value="1"/>
</dbReference>
<dbReference type="Proteomes" id="UP000239899">
    <property type="component" value="Unassembled WGS sequence"/>
</dbReference>
<evidence type="ECO:0000313" key="2">
    <source>
        <dbReference type="Proteomes" id="UP000239899"/>
    </source>
</evidence>